<sequence>MREVVEEARKIFPLSPFEGEKISFMDEESSWVLVRNRERLFSWGRYNFSNHVCSVFLFTTLFPTRSKIVRFELLTGAWVLMFLEGKGQRQCFFFNEESYALKERVRLGYGYLSKYEFEAKLGEGSNALFVSLFRMGRTSAVNFSMKCDTDLEIVVPFRGDMDVGLRERIEEEVNSVRLDRDVFYPCHEIGFSIDKIVPSVTLKAQLLSLKGELLKEVSLERGKKVVFCRGEDIPDGEYQFRLIWLDKNRKQEVTNTSFNIAKITPTEDLVGFDFLERRKYMTLEHFSKNPQSPNFLYKELWSPITGYILGEREKIWSQVAKYALGLYSQIDNEVIVDVCEFILNKKDCSEFLLQAILRLMYWDREKQRLEPEVREIMKKAILNFRFWVDEPGESLMHMGSENHRVLLHAAEFLAGQLFPDKVFYNSGQDGLFHALKGRTYLIEWLRQRGKFGFDEWNSNCYYTVNVAPLVNVYDFAPQEDLILRQLVKQVLDFMFFILAEDSFHGVFGTPCGRTYSPYVKYPDFQYTGSLCWLLYGEGSLWGGSGMGAVSLATSKYELPRILADIAASSEIVESRQRQGFEDPANIVVYRTPEYMLSSVLDYSKGVCAPQTHVAQITFKNKAVVFWSSPYSSSEGAGVRPDYWSGNVVLPRVIQYRNVLALIWRRGNFFWMSHCFLEPSKFDEIRREGRWLFARAGKGYVGIFSKKGLSFAEKGQYAGREIVCYDPDNVWLVECGCESEWGSFENFVNGVSLSKIIEGDEGLTYHSPSIGEFSVGWKKDPTLNGKPIKLNSPYLIKSSWARSLFGRGLIAIRHQGKRLELRF</sequence>
<organism evidence="1 2">
    <name type="scientific">Thermatribacter velox</name>
    <dbReference type="NCBI Taxonomy" id="3039681"/>
    <lineage>
        <taxon>Bacteria</taxon>
        <taxon>Pseudomonadati</taxon>
        <taxon>Atribacterota</taxon>
        <taxon>Atribacteria</taxon>
        <taxon>Atribacterales</taxon>
        <taxon>Thermatribacteraceae</taxon>
        <taxon>Thermatribacter</taxon>
    </lineage>
</organism>
<accession>A0ABZ2YBP1</accession>
<name>A0ABZ2YBP1_9BACT</name>
<dbReference type="Proteomes" id="UP001461341">
    <property type="component" value="Chromosome"/>
</dbReference>
<evidence type="ECO:0000313" key="2">
    <source>
        <dbReference type="Proteomes" id="UP001461341"/>
    </source>
</evidence>
<evidence type="ECO:0000313" key="1">
    <source>
        <dbReference type="EMBL" id="WZL76426.1"/>
    </source>
</evidence>
<keyword evidence="2" id="KW-1185">Reference proteome</keyword>
<dbReference type="RefSeq" id="WP_369018588.1">
    <property type="nucleotide sequence ID" value="NZ_CP121689.1"/>
</dbReference>
<dbReference type="EMBL" id="CP121689">
    <property type="protein sequence ID" value="WZL76426.1"/>
    <property type="molecule type" value="Genomic_DNA"/>
</dbReference>
<protein>
    <submittedName>
        <fullName evidence="1">Uncharacterized protein</fullName>
    </submittedName>
</protein>
<reference evidence="1 2" key="1">
    <citation type="submission" date="2023-03" db="EMBL/GenBank/DDBJ databases">
        <title>Novel Species.</title>
        <authorList>
            <person name="Ma S."/>
        </authorList>
    </citation>
    <scope>NUCLEOTIDE SEQUENCE [LARGE SCALE GENOMIC DNA]</scope>
    <source>
        <strain evidence="1 2">B11</strain>
    </source>
</reference>
<proteinExistence type="predicted"/>
<gene>
    <name evidence="1" type="ORF">QBE54_01450</name>
</gene>